<evidence type="ECO:0000313" key="2">
    <source>
        <dbReference type="EMBL" id="PZG12727.1"/>
    </source>
</evidence>
<dbReference type="Proteomes" id="UP000248924">
    <property type="component" value="Unassembled WGS sequence"/>
</dbReference>
<dbReference type="OrthoDB" id="4184144at2"/>
<protein>
    <submittedName>
        <fullName evidence="2">Uncharacterized protein</fullName>
    </submittedName>
</protein>
<keyword evidence="1" id="KW-0472">Membrane</keyword>
<evidence type="ECO:0000313" key="3">
    <source>
        <dbReference type="Proteomes" id="UP000248924"/>
    </source>
</evidence>
<sequence>MDYTSADDVKMALGIDNWRKLRKDHYLQLVAMMPDLDKEVRLAVLKQLPEIQKILVKAMSTVRKVHEATLASDEKSQEYGYQGRREARASIIAQLKDDNLDPQTRRYLNDLLVQLSDKDDAKDSEHKRYLDRWMTKTTVGVAAVVMLTGIAIGGKVGLQQGPLRKS</sequence>
<comment type="caution">
    <text evidence="2">The sequence shown here is derived from an EMBL/GenBank/DDBJ whole genome shotgun (WGS) entry which is preliminary data.</text>
</comment>
<proteinExistence type="predicted"/>
<organism evidence="2 3">
    <name type="scientific">Micromonospora craterilacus</name>
    <dbReference type="NCBI Taxonomy" id="1655439"/>
    <lineage>
        <taxon>Bacteria</taxon>
        <taxon>Bacillati</taxon>
        <taxon>Actinomycetota</taxon>
        <taxon>Actinomycetes</taxon>
        <taxon>Micromonosporales</taxon>
        <taxon>Micromonosporaceae</taxon>
        <taxon>Micromonospora</taxon>
    </lineage>
</organism>
<reference evidence="2 3" key="1">
    <citation type="submission" date="2018-01" db="EMBL/GenBank/DDBJ databases">
        <title>Draft genome sequence of Jishengella sp. NA12.</title>
        <authorList>
            <person name="Sahin N."/>
            <person name="Ay H."/>
            <person name="Saygin H."/>
        </authorList>
    </citation>
    <scope>NUCLEOTIDE SEQUENCE [LARGE SCALE GENOMIC DNA]</scope>
    <source>
        <strain evidence="2 3">NA12</strain>
    </source>
</reference>
<accession>A0A2W2ETL9</accession>
<keyword evidence="1" id="KW-1133">Transmembrane helix</keyword>
<keyword evidence="1" id="KW-0812">Transmembrane</keyword>
<feature type="transmembrane region" description="Helical" evidence="1">
    <location>
        <begin position="137"/>
        <end position="158"/>
    </location>
</feature>
<dbReference type="EMBL" id="POTY01000199">
    <property type="protein sequence ID" value="PZG12727.1"/>
    <property type="molecule type" value="Genomic_DNA"/>
</dbReference>
<evidence type="ECO:0000256" key="1">
    <source>
        <dbReference type="SAM" id="Phobius"/>
    </source>
</evidence>
<dbReference type="RefSeq" id="WP_111217296.1">
    <property type="nucleotide sequence ID" value="NZ_POTY01000199.1"/>
</dbReference>
<dbReference type="AlphaFoldDB" id="A0A2W2ETL9"/>
<gene>
    <name evidence="2" type="ORF">C1I95_25175</name>
</gene>
<name>A0A2W2ETL9_9ACTN</name>
<keyword evidence="3" id="KW-1185">Reference proteome</keyword>